<dbReference type="EMBL" id="QGTA01000187">
    <property type="protein sequence ID" value="RQW92437.1"/>
    <property type="molecule type" value="Genomic_DNA"/>
</dbReference>
<feature type="compositionally biased region" description="Basic residues" evidence="1">
    <location>
        <begin position="1"/>
        <end position="14"/>
    </location>
</feature>
<sequence>MVRAQRVRRRRQRTAAHALPHADGLRAARGHRPVRQPGAPPAGLVPHPQADRAPGDPTLGEQNAGPGSLAVDELHTRLLHVGFRAGDDLGLVLAGGYALAAHDLMSRPSRDIDFATATALPLPLVAARLTEAYRAGEFGCRVVEATPRMARLLVEGQGFACEVDLLKEAIGPPARLQIGPVLALEDAIGLKVRALHDRAAHRDYIDVCAASRIVEFTGLESLGARHTVAFSLHELADRLGGVDELDVETFASYGLGEDEIGGLRRWARRWEADIRARLANGETGPTGIPDDDWDAYLDRA</sequence>
<accession>A0ABX9Y671</accession>
<dbReference type="Proteomes" id="UP000274694">
    <property type="component" value="Unassembled WGS sequence"/>
</dbReference>
<keyword evidence="3" id="KW-1185">Reference proteome</keyword>
<reference evidence="2 3" key="1">
    <citation type="submission" date="2018-05" db="EMBL/GenBank/DDBJ databases">
        <title>Micromonospora from Atacama Desert.</title>
        <authorList>
            <person name="Carro L."/>
            <person name="Goodfellow M."/>
            <person name="Klenk H.-P."/>
        </authorList>
    </citation>
    <scope>NUCLEOTIDE SEQUENCE [LARGE SCALE GENOMIC DNA]</scope>
    <source>
        <strain evidence="2 3">LB41</strain>
    </source>
</reference>
<proteinExistence type="predicted"/>
<evidence type="ECO:0008006" key="4">
    <source>
        <dbReference type="Google" id="ProtNLM"/>
    </source>
</evidence>
<name>A0ABX9Y671_MICCH</name>
<evidence type="ECO:0000313" key="3">
    <source>
        <dbReference type="Proteomes" id="UP000274694"/>
    </source>
</evidence>
<comment type="caution">
    <text evidence="2">The sequence shown here is derived from an EMBL/GenBank/DDBJ whole genome shotgun (WGS) entry which is preliminary data.</text>
</comment>
<organism evidence="2 3">
    <name type="scientific">Micromonospora chalcea</name>
    <dbReference type="NCBI Taxonomy" id="1874"/>
    <lineage>
        <taxon>Bacteria</taxon>
        <taxon>Bacillati</taxon>
        <taxon>Actinomycetota</taxon>
        <taxon>Actinomycetes</taxon>
        <taxon>Micromonosporales</taxon>
        <taxon>Micromonosporaceae</taxon>
        <taxon>Micromonospora</taxon>
    </lineage>
</organism>
<evidence type="ECO:0000313" key="2">
    <source>
        <dbReference type="EMBL" id="RQW92437.1"/>
    </source>
</evidence>
<gene>
    <name evidence="2" type="ORF">DLJ60_14485</name>
</gene>
<evidence type="ECO:0000256" key="1">
    <source>
        <dbReference type="SAM" id="MobiDB-lite"/>
    </source>
</evidence>
<feature type="region of interest" description="Disordered" evidence="1">
    <location>
        <begin position="1"/>
        <end position="67"/>
    </location>
</feature>
<dbReference type="Pfam" id="PF08843">
    <property type="entry name" value="AbiEii"/>
    <property type="match status" value="1"/>
</dbReference>
<protein>
    <recommendedName>
        <fullName evidence="4">Nucleotidyl transferase AbiEii/AbiGii toxin family protein</fullName>
    </recommendedName>
</protein>
<dbReference type="InterPro" id="IPR014942">
    <property type="entry name" value="AbiEii"/>
</dbReference>